<evidence type="ECO:0000313" key="1">
    <source>
        <dbReference type="EMBL" id="KAF7804153.1"/>
    </source>
</evidence>
<reference evidence="1" key="1">
    <citation type="submission" date="2020-09" db="EMBL/GenBank/DDBJ databases">
        <title>Genome-Enabled Discovery of Anthraquinone Biosynthesis in Senna tora.</title>
        <authorList>
            <person name="Kang S.-H."/>
            <person name="Pandey R.P."/>
            <person name="Lee C.-M."/>
            <person name="Sim J.-S."/>
            <person name="Jeong J.-T."/>
            <person name="Choi B.-S."/>
            <person name="Jung M."/>
            <person name="Ginzburg D."/>
            <person name="Zhao K."/>
            <person name="Won S.Y."/>
            <person name="Oh T.-J."/>
            <person name="Yu Y."/>
            <person name="Kim N.-H."/>
            <person name="Lee O.R."/>
            <person name="Lee T.-H."/>
            <person name="Bashyal P."/>
            <person name="Kim T.-S."/>
            <person name="Lee W.-H."/>
            <person name="Kawkins C."/>
            <person name="Kim C.-K."/>
            <person name="Kim J.S."/>
            <person name="Ahn B.O."/>
            <person name="Rhee S.Y."/>
            <person name="Sohng J.K."/>
        </authorList>
    </citation>
    <scope>NUCLEOTIDE SEQUENCE</scope>
    <source>
        <tissue evidence="1">Leaf</tissue>
    </source>
</reference>
<gene>
    <name evidence="1" type="ORF">G2W53_043264</name>
</gene>
<evidence type="ECO:0000313" key="2">
    <source>
        <dbReference type="Proteomes" id="UP000634136"/>
    </source>
</evidence>
<dbReference type="EMBL" id="JAAIUW010000013">
    <property type="protein sequence ID" value="KAF7804153.1"/>
    <property type="molecule type" value="Genomic_DNA"/>
</dbReference>
<dbReference type="AlphaFoldDB" id="A0A834VZQ5"/>
<sequence length="39" mass="4397">MGLQTSPRMQHNLKFASQVAFSPDATYELGPYEFDNSMS</sequence>
<name>A0A834VZQ5_9FABA</name>
<organism evidence="1 2">
    <name type="scientific">Senna tora</name>
    <dbReference type="NCBI Taxonomy" id="362788"/>
    <lineage>
        <taxon>Eukaryota</taxon>
        <taxon>Viridiplantae</taxon>
        <taxon>Streptophyta</taxon>
        <taxon>Embryophyta</taxon>
        <taxon>Tracheophyta</taxon>
        <taxon>Spermatophyta</taxon>
        <taxon>Magnoliopsida</taxon>
        <taxon>eudicotyledons</taxon>
        <taxon>Gunneridae</taxon>
        <taxon>Pentapetalae</taxon>
        <taxon>rosids</taxon>
        <taxon>fabids</taxon>
        <taxon>Fabales</taxon>
        <taxon>Fabaceae</taxon>
        <taxon>Caesalpinioideae</taxon>
        <taxon>Cassia clade</taxon>
        <taxon>Senna</taxon>
    </lineage>
</organism>
<proteinExistence type="predicted"/>
<keyword evidence="2" id="KW-1185">Reference proteome</keyword>
<protein>
    <submittedName>
        <fullName evidence="1">Uncharacterized protein</fullName>
    </submittedName>
</protein>
<dbReference type="Proteomes" id="UP000634136">
    <property type="component" value="Unassembled WGS sequence"/>
</dbReference>
<comment type="caution">
    <text evidence="1">The sequence shown here is derived from an EMBL/GenBank/DDBJ whole genome shotgun (WGS) entry which is preliminary data.</text>
</comment>
<accession>A0A834VZQ5</accession>